<dbReference type="AlphaFoldDB" id="A0A2V4W5A7"/>
<name>A0A2V4W5A7_PAEBA</name>
<dbReference type="OrthoDB" id="2640458at2"/>
<dbReference type="RefSeq" id="WP_110896516.1">
    <property type="nucleotide sequence ID" value="NZ_CP054614.1"/>
</dbReference>
<sequence>MATWTPIENAKIVGILPEYRSLLKNDETNNSAGRICAQELIDNDKLNIFTDRINKVKYPIDTLAKHIIRMDDIVSGNAIPEHADESNWANCYKY</sequence>
<protein>
    <submittedName>
        <fullName evidence="1">Uncharacterized protein</fullName>
    </submittedName>
</protein>
<evidence type="ECO:0000313" key="2">
    <source>
        <dbReference type="EMBL" id="QKS56479.1"/>
    </source>
</evidence>
<gene>
    <name evidence="1" type="ORF">DFQ00_105350</name>
    <name evidence="2" type="ORF">HUB98_09095</name>
</gene>
<evidence type="ECO:0000313" key="3">
    <source>
        <dbReference type="Proteomes" id="UP000247790"/>
    </source>
</evidence>
<organism evidence="1 3">
    <name type="scientific">Paenibacillus barcinonensis</name>
    <dbReference type="NCBI Taxonomy" id="198119"/>
    <lineage>
        <taxon>Bacteria</taxon>
        <taxon>Bacillati</taxon>
        <taxon>Bacillota</taxon>
        <taxon>Bacilli</taxon>
        <taxon>Bacillales</taxon>
        <taxon>Paenibacillaceae</taxon>
        <taxon>Paenibacillus</taxon>
    </lineage>
</organism>
<dbReference type="Proteomes" id="UP000509327">
    <property type="component" value="Chromosome"/>
</dbReference>
<evidence type="ECO:0000313" key="4">
    <source>
        <dbReference type="Proteomes" id="UP000509327"/>
    </source>
</evidence>
<dbReference type="EMBL" id="CP054614">
    <property type="protein sequence ID" value="QKS56479.1"/>
    <property type="molecule type" value="Genomic_DNA"/>
</dbReference>
<reference evidence="2 4" key="2">
    <citation type="submission" date="2020-06" db="EMBL/GenBank/DDBJ databases">
        <title>Complete genome of Paenibacillus barcinonensis KACC11450.</title>
        <authorList>
            <person name="Kim M."/>
            <person name="Park Y.-J."/>
            <person name="Shin J.-H."/>
        </authorList>
    </citation>
    <scope>NUCLEOTIDE SEQUENCE [LARGE SCALE GENOMIC DNA]</scope>
    <source>
        <strain evidence="2 4">KACC11450</strain>
    </source>
</reference>
<proteinExistence type="predicted"/>
<dbReference type="EMBL" id="QJSW01000005">
    <property type="protein sequence ID" value="PYE49846.1"/>
    <property type="molecule type" value="Genomic_DNA"/>
</dbReference>
<reference evidence="1 3" key="1">
    <citation type="submission" date="2018-06" db="EMBL/GenBank/DDBJ databases">
        <title>Genomic Encyclopedia of Type Strains, Phase III (KMG-III): the genomes of soil and plant-associated and newly described type strains.</title>
        <authorList>
            <person name="Whitman W."/>
        </authorList>
    </citation>
    <scope>NUCLEOTIDE SEQUENCE [LARGE SCALE GENOMIC DNA]</scope>
    <source>
        <strain evidence="1 3">CECT 7022</strain>
    </source>
</reference>
<evidence type="ECO:0000313" key="1">
    <source>
        <dbReference type="EMBL" id="PYE49846.1"/>
    </source>
</evidence>
<accession>A0A2V4W5A7</accession>
<keyword evidence="4" id="KW-1185">Reference proteome</keyword>
<dbReference type="Proteomes" id="UP000247790">
    <property type="component" value="Unassembled WGS sequence"/>
</dbReference>